<protein>
    <submittedName>
        <fullName evidence="2">Acetyltransferase, gnat family, putative</fullName>
    </submittedName>
</protein>
<dbReference type="InterPro" id="IPR000182">
    <property type="entry name" value="GNAT_dom"/>
</dbReference>
<dbReference type="Pfam" id="PF13302">
    <property type="entry name" value="Acetyltransf_3"/>
    <property type="match status" value="1"/>
</dbReference>
<feature type="domain" description="N-acetyltransferase" evidence="1">
    <location>
        <begin position="8"/>
        <end position="165"/>
    </location>
</feature>
<reference evidence="2 3" key="1">
    <citation type="submission" date="2007-01" db="EMBL/GenBank/DDBJ databases">
        <authorList>
            <person name="Haygood M."/>
            <person name="Podell S."/>
            <person name="Anderson C."/>
            <person name="Hopkinson B."/>
            <person name="Roe K."/>
            <person name="Barbeau K."/>
            <person name="Gaasterland T."/>
            <person name="Ferriera S."/>
            <person name="Johnson J."/>
            <person name="Kravitz S."/>
            <person name="Beeson K."/>
            <person name="Sutton G."/>
            <person name="Rogers Y.-H."/>
            <person name="Friedman R."/>
            <person name="Frazier M."/>
            <person name="Venter J.C."/>
        </authorList>
    </citation>
    <scope>NUCLEOTIDE SEQUENCE [LARGE SCALE GENOMIC DNA]</scope>
    <source>
        <strain evidence="2 3">ATCC 23134</strain>
    </source>
</reference>
<dbReference type="EMBL" id="AAWS01000014">
    <property type="protein sequence ID" value="EAY28685.1"/>
    <property type="molecule type" value="Genomic_DNA"/>
</dbReference>
<keyword evidence="2" id="KW-0808">Transferase</keyword>
<dbReference type="Proteomes" id="UP000004095">
    <property type="component" value="Unassembled WGS sequence"/>
</dbReference>
<name>A1ZLD1_MICM2</name>
<sequence length="165" mass="18562">MNLTSERLLYIPVTEAEREGYMAWYTNDKVMKYITGKGLTKAQANERFAKAIESNLANPEMGLYVVKHRETNKNIGIAKLAYFNDNNTVEVGYGMMPDNWGQGYATEMLLCLMAHCRALPQIKTLVGIVKPENKASVKVLTKQGFVLDKVALSQGVEEAYYKLDL</sequence>
<evidence type="ECO:0000259" key="1">
    <source>
        <dbReference type="PROSITE" id="PS51186"/>
    </source>
</evidence>
<keyword evidence="3" id="KW-1185">Reference proteome</keyword>
<dbReference type="InterPro" id="IPR016181">
    <property type="entry name" value="Acyl_CoA_acyltransferase"/>
</dbReference>
<dbReference type="Gene3D" id="3.40.630.30">
    <property type="match status" value="1"/>
</dbReference>
<dbReference type="PROSITE" id="PS51186">
    <property type="entry name" value="GNAT"/>
    <property type="match status" value="1"/>
</dbReference>
<evidence type="ECO:0000313" key="3">
    <source>
        <dbReference type="Proteomes" id="UP000004095"/>
    </source>
</evidence>
<dbReference type="InterPro" id="IPR051531">
    <property type="entry name" value="N-acetyltransferase"/>
</dbReference>
<evidence type="ECO:0000313" key="2">
    <source>
        <dbReference type="EMBL" id="EAY28685.1"/>
    </source>
</evidence>
<dbReference type="PANTHER" id="PTHR43792">
    <property type="entry name" value="GNAT FAMILY, PUTATIVE (AFU_ORTHOLOGUE AFUA_3G00765)-RELATED-RELATED"/>
    <property type="match status" value="1"/>
</dbReference>
<accession>A1ZLD1</accession>
<gene>
    <name evidence="2" type="ORF">M23134_07783</name>
</gene>
<dbReference type="OrthoDB" id="9788916at2"/>
<dbReference type="SUPFAM" id="SSF55729">
    <property type="entry name" value="Acyl-CoA N-acyltransferases (Nat)"/>
    <property type="match status" value="1"/>
</dbReference>
<organism evidence="2 3">
    <name type="scientific">Microscilla marina ATCC 23134</name>
    <dbReference type="NCBI Taxonomy" id="313606"/>
    <lineage>
        <taxon>Bacteria</taxon>
        <taxon>Pseudomonadati</taxon>
        <taxon>Bacteroidota</taxon>
        <taxon>Cytophagia</taxon>
        <taxon>Cytophagales</taxon>
        <taxon>Microscillaceae</taxon>
        <taxon>Microscilla</taxon>
    </lineage>
</organism>
<dbReference type="eggNOG" id="COG1670">
    <property type="taxonomic scope" value="Bacteria"/>
</dbReference>
<dbReference type="AlphaFoldDB" id="A1ZLD1"/>
<proteinExistence type="predicted"/>
<dbReference type="RefSeq" id="WP_002697398.1">
    <property type="nucleotide sequence ID" value="NZ_AAWS01000014.1"/>
</dbReference>
<dbReference type="PANTHER" id="PTHR43792:SF1">
    <property type="entry name" value="N-ACETYLTRANSFERASE DOMAIN-CONTAINING PROTEIN"/>
    <property type="match status" value="1"/>
</dbReference>
<dbReference type="GO" id="GO:0016747">
    <property type="term" value="F:acyltransferase activity, transferring groups other than amino-acyl groups"/>
    <property type="evidence" value="ECO:0007669"/>
    <property type="project" value="InterPro"/>
</dbReference>
<comment type="caution">
    <text evidence="2">The sequence shown here is derived from an EMBL/GenBank/DDBJ whole genome shotgun (WGS) entry which is preliminary data.</text>
</comment>